<proteinExistence type="predicted"/>
<dbReference type="InterPro" id="IPR046613">
    <property type="entry name" value="DUF6726"/>
</dbReference>
<dbReference type="RefSeq" id="WP_145733058.1">
    <property type="nucleotide sequence ID" value="NZ_VITR01000007.1"/>
</dbReference>
<protein>
    <submittedName>
        <fullName evidence="1">Uncharacterized protein</fullName>
    </submittedName>
</protein>
<dbReference type="AlphaFoldDB" id="A0A560H6M0"/>
<dbReference type="EMBL" id="VITR01000007">
    <property type="protein sequence ID" value="TWB41918.1"/>
    <property type="molecule type" value="Genomic_DNA"/>
</dbReference>
<sequence length="72" mass="7139">MTHRSRPAAQTCAYRLSRLGRVALVLAAAGAVSGCSGLVALPVRTASAVVKVVPVAGDIAAKPLDAAADAID</sequence>
<comment type="caution">
    <text evidence="1">The sequence shown here is derived from an EMBL/GenBank/DDBJ whole genome shotgun (WGS) entry which is preliminary data.</text>
</comment>
<organism evidence="1 2">
    <name type="scientific">Nitrospirillum amazonense</name>
    <dbReference type="NCBI Taxonomy" id="28077"/>
    <lineage>
        <taxon>Bacteria</taxon>
        <taxon>Pseudomonadati</taxon>
        <taxon>Pseudomonadota</taxon>
        <taxon>Alphaproteobacteria</taxon>
        <taxon>Rhodospirillales</taxon>
        <taxon>Azospirillaceae</taxon>
        <taxon>Nitrospirillum</taxon>
    </lineage>
</organism>
<evidence type="ECO:0000313" key="1">
    <source>
        <dbReference type="EMBL" id="TWB41918.1"/>
    </source>
</evidence>
<dbReference type="PROSITE" id="PS51257">
    <property type="entry name" value="PROKAR_LIPOPROTEIN"/>
    <property type="match status" value="1"/>
</dbReference>
<reference evidence="1 2" key="1">
    <citation type="submission" date="2019-06" db="EMBL/GenBank/DDBJ databases">
        <title>Genomic Encyclopedia of Type Strains, Phase IV (KMG-V): Genome sequencing to study the core and pangenomes of soil and plant-associated prokaryotes.</title>
        <authorList>
            <person name="Whitman W."/>
        </authorList>
    </citation>
    <scope>NUCLEOTIDE SEQUENCE [LARGE SCALE GENOMIC DNA]</scope>
    <source>
        <strain evidence="1 2">BR 11622</strain>
    </source>
</reference>
<name>A0A560H6M0_9PROT</name>
<accession>A0A560H6M0</accession>
<keyword evidence="2" id="KW-1185">Reference proteome</keyword>
<dbReference type="Proteomes" id="UP000315751">
    <property type="component" value="Unassembled WGS sequence"/>
</dbReference>
<gene>
    <name evidence="1" type="ORF">FBZ90_107296</name>
</gene>
<dbReference type="Pfam" id="PF20487">
    <property type="entry name" value="DUF6726"/>
    <property type="match status" value="1"/>
</dbReference>
<evidence type="ECO:0000313" key="2">
    <source>
        <dbReference type="Proteomes" id="UP000315751"/>
    </source>
</evidence>